<organism evidence="2 3">
    <name type="scientific">Belliella baltica (strain DSM 15883 / CIP 108006 / LMG 21964 / BA134)</name>
    <dbReference type="NCBI Taxonomy" id="866536"/>
    <lineage>
        <taxon>Bacteria</taxon>
        <taxon>Pseudomonadati</taxon>
        <taxon>Bacteroidota</taxon>
        <taxon>Cytophagia</taxon>
        <taxon>Cytophagales</taxon>
        <taxon>Cyclobacteriaceae</taxon>
        <taxon>Belliella</taxon>
    </lineage>
</organism>
<dbReference type="AlphaFoldDB" id="I3Z4K9"/>
<dbReference type="HOGENOM" id="CLU_2258217_0_0_10"/>
<reference evidence="3" key="1">
    <citation type="submission" date="2012-06" db="EMBL/GenBank/DDBJ databases">
        <title>The complete genome of Belliella baltica DSM 15883.</title>
        <authorList>
            <person name="Lucas S."/>
            <person name="Copeland A."/>
            <person name="Lapidus A."/>
            <person name="Goodwin L."/>
            <person name="Pitluck S."/>
            <person name="Peters L."/>
            <person name="Mikhailova N."/>
            <person name="Davenport K."/>
            <person name="Kyrpides N."/>
            <person name="Mavromatis K."/>
            <person name="Pagani I."/>
            <person name="Ivanova N."/>
            <person name="Ovchinnikova G."/>
            <person name="Zeytun A."/>
            <person name="Detter J.C."/>
            <person name="Han C."/>
            <person name="Land M."/>
            <person name="Hauser L."/>
            <person name="Markowitz V."/>
            <person name="Cheng J.-F."/>
            <person name="Hugenholtz P."/>
            <person name="Woyke T."/>
            <person name="Wu D."/>
            <person name="Tindall B."/>
            <person name="Pomrenke H."/>
            <person name="Brambilla E."/>
            <person name="Klenk H.-P."/>
            <person name="Eisen J.A."/>
        </authorList>
    </citation>
    <scope>NUCLEOTIDE SEQUENCE [LARGE SCALE GENOMIC DNA]</scope>
    <source>
        <strain evidence="3">DSM 15883 / CIP 108006 / LMG 21964 / BA134</strain>
    </source>
</reference>
<protein>
    <submittedName>
        <fullName evidence="2">Uncharacterized protein</fullName>
    </submittedName>
</protein>
<name>I3Z4K9_BELBD</name>
<evidence type="ECO:0000313" key="3">
    <source>
        <dbReference type="Proteomes" id="UP000006050"/>
    </source>
</evidence>
<dbReference type="STRING" id="866536.Belba_1567"/>
<proteinExistence type="predicted"/>
<keyword evidence="3" id="KW-1185">Reference proteome</keyword>
<gene>
    <name evidence="2" type="ordered locus">Belba_1567</name>
</gene>
<dbReference type="RefSeq" id="WP_014772166.1">
    <property type="nucleotide sequence ID" value="NC_018010.1"/>
</dbReference>
<accession>I3Z4K9</accession>
<evidence type="ECO:0000313" key="2">
    <source>
        <dbReference type="EMBL" id="AFL84177.1"/>
    </source>
</evidence>
<feature type="chain" id="PRO_5003684374" evidence="1">
    <location>
        <begin position="20"/>
        <end position="103"/>
    </location>
</feature>
<sequence>MKYHITFIVLILCLSLAKAQEIPSKEIQIKTALLAAPEEMKAGAMVYGYDEKGEFIILRKGTNELICLADDPKSPGFNASCYFKVHIAVKVTPYQRCKVTPRS</sequence>
<keyword evidence="1" id="KW-0732">Signal</keyword>
<dbReference type="Proteomes" id="UP000006050">
    <property type="component" value="Chromosome"/>
</dbReference>
<dbReference type="PATRIC" id="fig|866536.3.peg.1624"/>
<evidence type="ECO:0000256" key="1">
    <source>
        <dbReference type="SAM" id="SignalP"/>
    </source>
</evidence>
<dbReference type="EMBL" id="CP003281">
    <property type="protein sequence ID" value="AFL84177.1"/>
    <property type="molecule type" value="Genomic_DNA"/>
</dbReference>
<dbReference type="KEGG" id="bbd:Belba_1567"/>
<feature type="signal peptide" evidence="1">
    <location>
        <begin position="1"/>
        <end position="19"/>
    </location>
</feature>